<dbReference type="SUPFAM" id="SSF55785">
    <property type="entry name" value="PYP-like sensor domain (PAS domain)"/>
    <property type="match status" value="1"/>
</dbReference>
<reference evidence="4 5" key="1">
    <citation type="submission" date="2016-10" db="EMBL/GenBank/DDBJ databases">
        <authorList>
            <person name="de Groot N.N."/>
        </authorList>
    </citation>
    <scope>NUCLEOTIDE SEQUENCE [LARGE SCALE GENOMIC DNA]</scope>
    <source>
        <strain evidence="4 5">DSM 16957</strain>
    </source>
</reference>
<dbReference type="InterPro" id="IPR019734">
    <property type="entry name" value="TPR_rpt"/>
</dbReference>
<dbReference type="InterPro" id="IPR011990">
    <property type="entry name" value="TPR-like_helical_dom_sf"/>
</dbReference>
<dbReference type="EMBL" id="FNAG01000009">
    <property type="protein sequence ID" value="SDD86335.1"/>
    <property type="molecule type" value="Genomic_DNA"/>
</dbReference>
<dbReference type="PROSITE" id="PS50005">
    <property type="entry name" value="TPR"/>
    <property type="match status" value="2"/>
</dbReference>
<keyword evidence="2" id="KW-0175">Coiled coil</keyword>
<evidence type="ECO:0000256" key="2">
    <source>
        <dbReference type="SAM" id="Coils"/>
    </source>
</evidence>
<sequence length="710" mass="77455">MPASALPPARSAALALGLALYGLLASAPSAARPPSLQDCREQRREEPTAALASCEAAARALASLDQAEPAFEAWMHASELASQLGDPARAEAALKSAVVLLPRVSDPLAAHRLARRRGLNAYREGRTGEALGDFLEALAAARAAGDARARAISENDLGVVYRHLGNYESALVAFEASLALREGKDESPLGALLANIGSLYLELGDLGRAEDYLRRALEDHAANGRSLPTERTREELARLALRRGRWDEARGLLDQAWQAYAQSPRDRLRAALLRAQLEFDAGARARALDWLSRARAAAPAEAAGRLDIAVLDARLAGEAERGGRYATLQALLAQGEGQPPAQRLQGLAALAELAEALGQPAQALQHQRQLHAEAQTLAEARHGERFDSLRVRFDLERLEAEAERRESELARRRLETLSVAAVGLLGLALLALYSQRRSYRQRLDGERERQALEQRIAEARRASEDLRCDLRSMAWLLDRQQSACLVFDASGRIRASTALAAQALGRSVEALQGLKLAEALDAETAAWAQALVETASLAGEAEAEADLGQHSSPALPQLRLLCRRLNMEEELGVLLIESPAARPPRDATAGAAPPAVHEPRSGADDPMVFRRLLVRTMRTALEAWERVSLKGRVELAEASGIWRITIDDGRLRVRAMDRYLSLDSLPDRPRWREVLRTAYFLLGEVGIDASHRAQLEALVEELLQHTRQQD</sequence>
<keyword evidence="5" id="KW-1185">Reference proteome</keyword>
<dbReference type="Pfam" id="PF13181">
    <property type="entry name" value="TPR_8"/>
    <property type="match status" value="1"/>
</dbReference>
<feature type="signal peptide" evidence="3">
    <location>
        <begin position="1"/>
        <end position="31"/>
    </location>
</feature>
<feature type="chain" id="PRO_5011689406" evidence="3">
    <location>
        <begin position="32"/>
        <end position="710"/>
    </location>
</feature>
<dbReference type="CDD" id="cd22890">
    <property type="entry name" value="ChiS-DBD"/>
    <property type="match status" value="1"/>
</dbReference>
<evidence type="ECO:0000313" key="4">
    <source>
        <dbReference type="EMBL" id="SDD86335.1"/>
    </source>
</evidence>
<dbReference type="RefSeq" id="WP_091243648.1">
    <property type="nucleotide sequence ID" value="NZ_FNAG01000009.1"/>
</dbReference>
<dbReference type="Gene3D" id="1.25.40.10">
    <property type="entry name" value="Tetratricopeptide repeat domain"/>
    <property type="match status" value="1"/>
</dbReference>
<dbReference type="SMART" id="SM00028">
    <property type="entry name" value="TPR"/>
    <property type="match status" value="4"/>
</dbReference>
<name>A0A1G6Y9T1_9GAMM</name>
<dbReference type="InterPro" id="IPR035965">
    <property type="entry name" value="PAS-like_dom_sf"/>
</dbReference>
<dbReference type="STRING" id="265719.SAMN04488509_10912"/>
<dbReference type="OrthoDB" id="6014116at2"/>
<keyword evidence="1" id="KW-0802">TPR repeat</keyword>
<accession>A0A1G6Y9T1</accession>
<evidence type="ECO:0000256" key="1">
    <source>
        <dbReference type="PROSITE-ProRule" id="PRU00339"/>
    </source>
</evidence>
<keyword evidence="3" id="KW-0732">Signal</keyword>
<feature type="repeat" description="TPR" evidence="1">
    <location>
        <begin position="190"/>
        <end position="223"/>
    </location>
</feature>
<feature type="coiled-coil region" evidence="2">
    <location>
        <begin position="442"/>
        <end position="469"/>
    </location>
</feature>
<dbReference type="SUPFAM" id="SSF48452">
    <property type="entry name" value="TPR-like"/>
    <property type="match status" value="2"/>
</dbReference>
<gene>
    <name evidence="4" type="ORF">SAMN04488509_10912</name>
</gene>
<feature type="repeat" description="TPR" evidence="1">
    <location>
        <begin position="151"/>
        <end position="184"/>
    </location>
</feature>
<evidence type="ECO:0000313" key="5">
    <source>
        <dbReference type="Proteomes" id="UP000199603"/>
    </source>
</evidence>
<dbReference type="AlphaFoldDB" id="A0A1G6Y9T1"/>
<organism evidence="4 5">
    <name type="scientific">Aquimonas voraii</name>
    <dbReference type="NCBI Taxonomy" id="265719"/>
    <lineage>
        <taxon>Bacteria</taxon>
        <taxon>Pseudomonadati</taxon>
        <taxon>Pseudomonadota</taxon>
        <taxon>Gammaproteobacteria</taxon>
        <taxon>Lysobacterales</taxon>
        <taxon>Lysobacteraceae</taxon>
        <taxon>Aquimonas</taxon>
    </lineage>
</organism>
<proteinExistence type="predicted"/>
<evidence type="ECO:0000256" key="3">
    <source>
        <dbReference type="SAM" id="SignalP"/>
    </source>
</evidence>
<dbReference type="Proteomes" id="UP000199603">
    <property type="component" value="Unassembled WGS sequence"/>
</dbReference>
<protein>
    <submittedName>
        <fullName evidence="4">Tfp pilus assembly protein PilF</fullName>
    </submittedName>
</protein>
<dbReference type="Pfam" id="PF13424">
    <property type="entry name" value="TPR_12"/>
    <property type="match status" value="1"/>
</dbReference>